<reference evidence="1 2" key="1">
    <citation type="submission" date="2024-06" db="EMBL/GenBank/DDBJ databases">
        <title>Sorghum-associated microbial communities from plants grown in Nebraska, USA.</title>
        <authorList>
            <person name="Schachtman D."/>
        </authorList>
    </citation>
    <scope>NUCLEOTIDE SEQUENCE [LARGE SCALE GENOMIC DNA]</scope>
    <source>
        <strain evidence="1 2">736</strain>
    </source>
</reference>
<evidence type="ECO:0000313" key="1">
    <source>
        <dbReference type="EMBL" id="MET4561574.1"/>
    </source>
</evidence>
<sequence>MKLQSVGALSHGLLVEPIGLYGQFIDHDGLLTDRSG</sequence>
<accession>A0ABV2PLP5</accession>
<proteinExistence type="predicted"/>
<dbReference type="Proteomes" id="UP001549363">
    <property type="component" value="Unassembled WGS sequence"/>
</dbReference>
<name>A0ABV2PLP5_9BACI</name>
<organism evidence="1 2">
    <name type="scientific">Lysinibacillus parviboronicapiens</name>
    <dbReference type="NCBI Taxonomy" id="436516"/>
    <lineage>
        <taxon>Bacteria</taxon>
        <taxon>Bacillati</taxon>
        <taxon>Bacillota</taxon>
        <taxon>Bacilli</taxon>
        <taxon>Bacillales</taxon>
        <taxon>Bacillaceae</taxon>
        <taxon>Lysinibacillus</taxon>
    </lineage>
</organism>
<evidence type="ECO:0000313" key="2">
    <source>
        <dbReference type="Proteomes" id="UP001549363"/>
    </source>
</evidence>
<comment type="caution">
    <text evidence="1">The sequence shown here is derived from an EMBL/GenBank/DDBJ whole genome shotgun (WGS) entry which is preliminary data.</text>
</comment>
<dbReference type="EMBL" id="JBEPSB010000012">
    <property type="protein sequence ID" value="MET4561574.1"/>
    <property type="molecule type" value="Genomic_DNA"/>
</dbReference>
<protein>
    <submittedName>
        <fullName evidence="1">Uncharacterized protein</fullName>
    </submittedName>
</protein>
<gene>
    <name evidence="1" type="ORF">ABIA69_002742</name>
</gene>
<keyword evidence="2" id="KW-1185">Reference proteome</keyword>